<keyword evidence="1" id="KW-1133">Transmembrane helix</keyword>
<proteinExistence type="predicted"/>
<dbReference type="EMBL" id="CP030050">
    <property type="protein sequence ID" value="QOZ71707.1"/>
    <property type="molecule type" value="Genomic_DNA"/>
</dbReference>
<keyword evidence="1" id="KW-0812">Transmembrane</keyword>
<name>A0AAE7TJS7_9BRAD</name>
<feature type="transmembrane region" description="Helical" evidence="1">
    <location>
        <begin position="21"/>
        <end position="45"/>
    </location>
</feature>
<accession>A0AAE7TJS7</accession>
<sequence length="285" mass="30399">MLYAAPLIHGSTAALFTRSELAPIMNGTLIIGFAAFAAILGGAFAGVEARDRLPKQHLTDETKSLVSVSTGVVATVAALVLGLLISNANTKFTQLGGEVTALSAEILRLDHILRRYGADAEPARKTLMQYAERKTADLFPDDPSDVRVSNPSTYELLQRLEDMLLSLKAANPRDQWWLGQAMILAGKIGDTRWLIAQQSGQGTPKAFVALLVFWLALLFASFGLFAPPNLTSAVTLTLCALAVAGAVGIFLELEQGFGGIVRISPEPMRQAVKTLAAEPSNQNAP</sequence>
<dbReference type="InterPro" id="IPR025333">
    <property type="entry name" value="DUF4239"/>
</dbReference>
<reference evidence="2 3" key="1">
    <citation type="submission" date="2018-06" db="EMBL/GenBank/DDBJ databases">
        <title>Comparative genomics of Bradyrhizobium nodulating Arachidis hypogaea.</title>
        <authorList>
            <person name="Li Y."/>
        </authorList>
    </citation>
    <scope>NUCLEOTIDE SEQUENCE [LARGE SCALE GENOMIC DNA]</scope>
    <source>
        <strain evidence="2 3">CCBAU 051107</strain>
    </source>
</reference>
<protein>
    <recommendedName>
        <fullName evidence="4">DUF4239 domain-containing protein</fullName>
    </recommendedName>
</protein>
<dbReference type="Proteomes" id="UP000594015">
    <property type="component" value="Chromosome"/>
</dbReference>
<dbReference type="AlphaFoldDB" id="A0AAE7TJS7"/>
<organism evidence="2 3">
    <name type="scientific">Bradyrhizobium arachidis</name>
    <dbReference type="NCBI Taxonomy" id="858423"/>
    <lineage>
        <taxon>Bacteria</taxon>
        <taxon>Pseudomonadati</taxon>
        <taxon>Pseudomonadota</taxon>
        <taxon>Alphaproteobacteria</taxon>
        <taxon>Hyphomicrobiales</taxon>
        <taxon>Nitrobacteraceae</taxon>
        <taxon>Bradyrhizobium</taxon>
    </lineage>
</organism>
<gene>
    <name evidence="2" type="ORF">WN72_39490</name>
</gene>
<dbReference type="Pfam" id="PF14023">
    <property type="entry name" value="Bestrophin-like"/>
    <property type="match status" value="1"/>
</dbReference>
<feature type="transmembrane region" description="Helical" evidence="1">
    <location>
        <begin position="206"/>
        <end position="226"/>
    </location>
</feature>
<feature type="transmembrane region" description="Helical" evidence="1">
    <location>
        <begin position="232"/>
        <end position="253"/>
    </location>
</feature>
<dbReference type="KEGG" id="barh:WN72_39490"/>
<evidence type="ECO:0000313" key="2">
    <source>
        <dbReference type="EMBL" id="QOZ71707.1"/>
    </source>
</evidence>
<evidence type="ECO:0000313" key="3">
    <source>
        <dbReference type="Proteomes" id="UP000594015"/>
    </source>
</evidence>
<evidence type="ECO:0000256" key="1">
    <source>
        <dbReference type="SAM" id="Phobius"/>
    </source>
</evidence>
<keyword evidence="1" id="KW-0472">Membrane</keyword>
<feature type="transmembrane region" description="Helical" evidence="1">
    <location>
        <begin position="65"/>
        <end position="85"/>
    </location>
</feature>
<evidence type="ECO:0008006" key="4">
    <source>
        <dbReference type="Google" id="ProtNLM"/>
    </source>
</evidence>
<dbReference type="RefSeq" id="WP_092219878.1">
    <property type="nucleotide sequence ID" value="NZ_CP030050.1"/>
</dbReference>